<sequence length="143" mass="15572">MGWDGMGWAAPEGADASSQPFKFAHREKGRASENEKETGMFAPALRRLASSAVCLLSAESVLRRPTGPSRDEPGERHQGRPERAEEISAAAQDQVRNLQQSGGHDEETEKEVEGREQEWTGHGQGAEEYADSRGGEVQAGRLL</sequence>
<proteinExistence type="predicted"/>
<accession>A0AA40G2Y8</accession>
<evidence type="ECO:0000313" key="3">
    <source>
        <dbReference type="Proteomes" id="UP001177670"/>
    </source>
</evidence>
<gene>
    <name evidence="2" type="ORF">K0M31_019740</name>
</gene>
<dbReference type="EMBL" id="JAHYIQ010000008">
    <property type="protein sequence ID" value="KAK1130056.1"/>
    <property type="molecule type" value="Genomic_DNA"/>
</dbReference>
<feature type="region of interest" description="Disordered" evidence="1">
    <location>
        <begin position="1"/>
        <end position="38"/>
    </location>
</feature>
<feature type="compositionally biased region" description="Basic and acidic residues" evidence="1">
    <location>
        <begin position="103"/>
        <end position="119"/>
    </location>
</feature>
<protein>
    <submittedName>
        <fullName evidence="2">Uncharacterized protein</fullName>
    </submittedName>
</protein>
<name>A0AA40G2Y8_9HYME</name>
<comment type="caution">
    <text evidence="2">The sequence shown here is derived from an EMBL/GenBank/DDBJ whole genome shotgun (WGS) entry which is preliminary data.</text>
</comment>
<keyword evidence="3" id="KW-1185">Reference proteome</keyword>
<dbReference type="Proteomes" id="UP001177670">
    <property type="component" value="Unassembled WGS sequence"/>
</dbReference>
<reference evidence="2" key="1">
    <citation type="submission" date="2021-10" db="EMBL/GenBank/DDBJ databases">
        <title>Melipona bicolor Genome sequencing and assembly.</title>
        <authorList>
            <person name="Araujo N.S."/>
            <person name="Arias M.C."/>
        </authorList>
    </citation>
    <scope>NUCLEOTIDE SEQUENCE</scope>
    <source>
        <strain evidence="2">USP_2M_L1-L4_2017</strain>
        <tissue evidence="2">Whole body</tissue>
    </source>
</reference>
<organism evidence="2 3">
    <name type="scientific">Melipona bicolor</name>
    <dbReference type="NCBI Taxonomy" id="60889"/>
    <lineage>
        <taxon>Eukaryota</taxon>
        <taxon>Metazoa</taxon>
        <taxon>Ecdysozoa</taxon>
        <taxon>Arthropoda</taxon>
        <taxon>Hexapoda</taxon>
        <taxon>Insecta</taxon>
        <taxon>Pterygota</taxon>
        <taxon>Neoptera</taxon>
        <taxon>Endopterygota</taxon>
        <taxon>Hymenoptera</taxon>
        <taxon>Apocrita</taxon>
        <taxon>Aculeata</taxon>
        <taxon>Apoidea</taxon>
        <taxon>Anthophila</taxon>
        <taxon>Apidae</taxon>
        <taxon>Melipona</taxon>
    </lineage>
</organism>
<evidence type="ECO:0000313" key="2">
    <source>
        <dbReference type="EMBL" id="KAK1130056.1"/>
    </source>
</evidence>
<dbReference type="AlphaFoldDB" id="A0AA40G2Y8"/>
<feature type="compositionally biased region" description="Basic and acidic residues" evidence="1">
    <location>
        <begin position="69"/>
        <end position="86"/>
    </location>
</feature>
<feature type="region of interest" description="Disordered" evidence="1">
    <location>
        <begin position="58"/>
        <end position="143"/>
    </location>
</feature>
<evidence type="ECO:0000256" key="1">
    <source>
        <dbReference type="SAM" id="MobiDB-lite"/>
    </source>
</evidence>
<feature type="compositionally biased region" description="Basic and acidic residues" evidence="1">
    <location>
        <begin position="24"/>
        <end position="38"/>
    </location>
</feature>